<keyword evidence="7" id="KW-0630">Potassium</keyword>
<dbReference type="GO" id="GO:0006885">
    <property type="term" value="P:regulation of pH"/>
    <property type="evidence" value="ECO:0007669"/>
    <property type="project" value="TreeGrafter"/>
</dbReference>
<evidence type="ECO:0000256" key="3">
    <source>
        <dbReference type="ARBA" id="ARBA00004141"/>
    </source>
</evidence>
<protein>
    <submittedName>
        <fullName evidence="16">Uncharacterized protein</fullName>
    </submittedName>
</protein>
<dbReference type="GO" id="GO:0009941">
    <property type="term" value="C:chloroplast envelope"/>
    <property type="evidence" value="ECO:0007669"/>
    <property type="project" value="UniProtKB-SubCell"/>
</dbReference>
<dbReference type="GO" id="GO:0015297">
    <property type="term" value="F:antiporter activity"/>
    <property type="evidence" value="ECO:0007669"/>
    <property type="project" value="InterPro"/>
</dbReference>
<evidence type="ECO:0000256" key="4">
    <source>
        <dbReference type="ARBA" id="ARBA00022448"/>
    </source>
</evidence>
<proteinExistence type="inferred from homology"/>
<evidence type="ECO:0000313" key="16">
    <source>
        <dbReference type="EMBL" id="CAD1830583.1"/>
    </source>
</evidence>
<dbReference type="Pfam" id="PF00999">
    <property type="entry name" value="Na_H_Exchanger"/>
    <property type="match status" value="1"/>
</dbReference>
<keyword evidence="5" id="KW-0633">Potassium transport</keyword>
<comment type="function">
    <text evidence="1">May function as sodium-coupled metabolite transporter across the chloroplast envelope.</text>
</comment>
<feature type="domain" description="Cation/H(+) antiporter central" evidence="15">
    <location>
        <begin position="265"/>
        <end position="362"/>
    </location>
</feature>
<keyword evidence="4" id="KW-0813">Transport</keyword>
<dbReference type="Gene3D" id="1.20.1530.20">
    <property type="match status" value="1"/>
</dbReference>
<feature type="transmembrane region" description="Helical" evidence="12">
    <location>
        <begin position="47"/>
        <end position="67"/>
    </location>
</feature>
<feature type="signal peptide" evidence="13">
    <location>
        <begin position="1"/>
        <end position="20"/>
    </location>
</feature>
<dbReference type="PANTHER" id="PTHR32468:SF18">
    <property type="entry name" value="CATION_H(+) ANTIPORTER 1"/>
    <property type="match status" value="1"/>
</dbReference>
<evidence type="ECO:0000259" key="15">
    <source>
        <dbReference type="Pfam" id="PF23256"/>
    </source>
</evidence>
<feature type="chain" id="PRO_5027649096" evidence="13">
    <location>
        <begin position="21"/>
        <end position="368"/>
    </location>
</feature>
<keyword evidence="6 12" id="KW-0812">Transmembrane</keyword>
<evidence type="ECO:0000256" key="12">
    <source>
        <dbReference type="SAM" id="Phobius"/>
    </source>
</evidence>
<accession>A0A6V7PIV4</accession>
<dbReference type="GO" id="GO:0006813">
    <property type="term" value="P:potassium ion transport"/>
    <property type="evidence" value="ECO:0007669"/>
    <property type="project" value="UniProtKB-KW"/>
</dbReference>
<feature type="transmembrane region" description="Helical" evidence="12">
    <location>
        <begin position="127"/>
        <end position="148"/>
    </location>
</feature>
<dbReference type="GO" id="GO:1902600">
    <property type="term" value="P:proton transmembrane transport"/>
    <property type="evidence" value="ECO:0007669"/>
    <property type="project" value="InterPro"/>
</dbReference>
<evidence type="ECO:0000256" key="10">
    <source>
        <dbReference type="ARBA" id="ARBA00023136"/>
    </source>
</evidence>
<evidence type="ECO:0000256" key="13">
    <source>
        <dbReference type="SAM" id="SignalP"/>
    </source>
</evidence>
<feature type="transmembrane region" description="Helical" evidence="12">
    <location>
        <begin position="190"/>
        <end position="212"/>
    </location>
</feature>
<reference evidence="16" key="1">
    <citation type="submission" date="2020-07" db="EMBL/GenBank/DDBJ databases">
        <authorList>
            <person name="Lin J."/>
        </authorList>
    </citation>
    <scope>NUCLEOTIDE SEQUENCE</scope>
</reference>
<evidence type="ECO:0000256" key="11">
    <source>
        <dbReference type="ARBA" id="ARBA00038341"/>
    </source>
</evidence>
<comment type="similarity">
    <text evidence="11">Belongs to the monovalent cation:proton antiporter 2 (CPA2) transporter (TC 2.A.37) family. CHX (TC 2.A.37.4) subfamily.</text>
</comment>
<evidence type="ECO:0000256" key="8">
    <source>
        <dbReference type="ARBA" id="ARBA00022989"/>
    </source>
</evidence>
<dbReference type="GO" id="GO:0012505">
    <property type="term" value="C:endomembrane system"/>
    <property type="evidence" value="ECO:0007669"/>
    <property type="project" value="TreeGrafter"/>
</dbReference>
<dbReference type="InterPro" id="IPR057291">
    <property type="entry name" value="CHX17_2nd"/>
</dbReference>
<dbReference type="AlphaFoldDB" id="A0A6V7PIV4"/>
<evidence type="ECO:0000256" key="6">
    <source>
        <dbReference type="ARBA" id="ARBA00022692"/>
    </source>
</evidence>
<keyword evidence="8 12" id="KW-1133">Transmembrane helix</keyword>
<dbReference type="GO" id="GO:0016020">
    <property type="term" value="C:membrane"/>
    <property type="evidence" value="ECO:0007669"/>
    <property type="project" value="UniProtKB-SubCell"/>
</dbReference>
<dbReference type="Pfam" id="PF23256">
    <property type="entry name" value="CHX17_2nd"/>
    <property type="match status" value="1"/>
</dbReference>
<keyword evidence="9" id="KW-0406">Ion transport</keyword>
<dbReference type="EMBL" id="LR862148">
    <property type="protein sequence ID" value="CAD1830583.1"/>
    <property type="molecule type" value="Genomic_DNA"/>
</dbReference>
<dbReference type="PANTHER" id="PTHR32468">
    <property type="entry name" value="CATION/H + ANTIPORTER"/>
    <property type="match status" value="1"/>
</dbReference>
<comment type="subcellular location">
    <subcellularLocation>
        <location evidence="3">Membrane</location>
        <topology evidence="3">Multi-pass membrane protein</topology>
    </subcellularLocation>
    <subcellularLocation>
        <location evidence="2">Plastid</location>
        <location evidence="2">Chloroplast envelope</location>
    </subcellularLocation>
</comment>
<keyword evidence="10 12" id="KW-0472">Membrane</keyword>
<evidence type="ECO:0000256" key="9">
    <source>
        <dbReference type="ARBA" id="ARBA00023065"/>
    </source>
</evidence>
<name>A0A6V7PIV4_ANACO</name>
<evidence type="ECO:0000256" key="5">
    <source>
        <dbReference type="ARBA" id="ARBA00022538"/>
    </source>
</evidence>
<dbReference type="InterPro" id="IPR038770">
    <property type="entry name" value="Na+/solute_symporter_sf"/>
</dbReference>
<feature type="transmembrane region" description="Helical" evidence="12">
    <location>
        <begin position="88"/>
        <end position="107"/>
    </location>
</feature>
<dbReference type="InterPro" id="IPR006153">
    <property type="entry name" value="Cation/H_exchanger_TM"/>
</dbReference>
<evidence type="ECO:0000256" key="7">
    <source>
        <dbReference type="ARBA" id="ARBA00022958"/>
    </source>
</evidence>
<dbReference type="InterPro" id="IPR050794">
    <property type="entry name" value="CPA2_transporter"/>
</dbReference>
<gene>
    <name evidence="16" type="ORF">CB5_LOCUS13794</name>
</gene>
<evidence type="ECO:0000256" key="1">
    <source>
        <dbReference type="ARBA" id="ARBA00003198"/>
    </source>
</evidence>
<evidence type="ECO:0000259" key="14">
    <source>
        <dbReference type="Pfam" id="PF00999"/>
    </source>
</evidence>
<evidence type="ECO:0000256" key="2">
    <source>
        <dbReference type="ARBA" id="ARBA00004119"/>
    </source>
</evidence>
<sequence length="368" mass="40126">MSFHQKLAAGLLMLAASAFALVALPAAVRYINAWNERRREISNYEVLLVMVLVAGLASLTEMIGYNNMMMSFLLGLVFPREGPTMRTMMARLAFPVHNVVLPLYFAVTGMRRTSRSWPGPHGVRTVGTAVLVVVLSTVGKVAGTVAAANHLKIPFREGMVLGFILNAKGHVDIITMSVARKQGVWGEQAFIVLLITVFVNTLMAGPAAAAIVRRERSAFRYHSQGLEWTRLDGELRVLTCVHGPRDVLPMLSLAELSGGTSRTPIAVYLLHLVELTQKYAITLMYHQRPEQDVDSVGGVIAGDDADYGGDDVRQVNVVVDAFTRESSITVRQMTAVSSYANMHEDVCNGAEDIRACLVLAPSTRSRGT</sequence>
<feature type="domain" description="Cation/H+ exchanger transmembrane" evidence="14">
    <location>
        <begin position="5"/>
        <end position="212"/>
    </location>
</feature>
<keyword evidence="13" id="KW-0732">Signal</keyword>
<organism evidence="16">
    <name type="scientific">Ananas comosus var. bracteatus</name>
    <name type="common">red pineapple</name>
    <dbReference type="NCBI Taxonomy" id="296719"/>
    <lineage>
        <taxon>Eukaryota</taxon>
        <taxon>Viridiplantae</taxon>
        <taxon>Streptophyta</taxon>
        <taxon>Embryophyta</taxon>
        <taxon>Tracheophyta</taxon>
        <taxon>Spermatophyta</taxon>
        <taxon>Magnoliopsida</taxon>
        <taxon>Liliopsida</taxon>
        <taxon>Poales</taxon>
        <taxon>Bromeliaceae</taxon>
        <taxon>Bromelioideae</taxon>
        <taxon>Ananas</taxon>
    </lineage>
</organism>